<dbReference type="Proteomes" id="UP000651517">
    <property type="component" value="Unassembled WGS sequence"/>
</dbReference>
<evidence type="ECO:0000313" key="6">
    <source>
        <dbReference type="EMBL" id="MBD8020722.1"/>
    </source>
</evidence>
<keyword evidence="4" id="KW-0904">Protein phosphatase</keyword>
<evidence type="ECO:0000256" key="1">
    <source>
        <dbReference type="ARBA" id="ARBA00011063"/>
    </source>
</evidence>
<evidence type="ECO:0000313" key="7">
    <source>
        <dbReference type="Proteomes" id="UP000651517"/>
    </source>
</evidence>
<reference evidence="6 7" key="1">
    <citation type="submission" date="2020-08" db="EMBL/GenBank/DDBJ databases">
        <title>A Genomic Blueprint of the Chicken Gut Microbiome.</title>
        <authorList>
            <person name="Gilroy R."/>
            <person name="Ravi A."/>
            <person name="Getino M."/>
            <person name="Pursley I."/>
            <person name="Horton D.L."/>
            <person name="Alikhan N.-F."/>
            <person name="Baker D."/>
            <person name="Gharbi K."/>
            <person name="Hall N."/>
            <person name="Watson M."/>
            <person name="Adriaenssens E.M."/>
            <person name="Foster-Nyarko E."/>
            <person name="Jarju S."/>
            <person name="Secka A."/>
            <person name="Antonio M."/>
            <person name="Oren A."/>
            <person name="Chaudhuri R."/>
            <person name="La Ragione R.M."/>
            <person name="Hildebrand F."/>
            <person name="Pallen M.J."/>
        </authorList>
    </citation>
    <scope>NUCLEOTIDE SEQUENCE [LARGE SCALE GENOMIC DNA]</scope>
    <source>
        <strain evidence="6 7">Re57</strain>
    </source>
</reference>
<comment type="caution">
    <text evidence="6">The sequence shown here is derived from an EMBL/GenBank/DDBJ whole genome shotgun (WGS) entry which is preliminary data.</text>
</comment>
<comment type="similarity">
    <text evidence="1">Belongs to the low molecular weight phosphotyrosine protein phosphatase family.</text>
</comment>
<evidence type="ECO:0000256" key="3">
    <source>
        <dbReference type="ARBA" id="ARBA00022801"/>
    </source>
</evidence>
<gene>
    <name evidence="6" type="ORF">H9634_08000</name>
</gene>
<dbReference type="Pfam" id="PF01451">
    <property type="entry name" value="LMWPc"/>
    <property type="match status" value="1"/>
</dbReference>
<evidence type="ECO:0000259" key="5">
    <source>
        <dbReference type="SMART" id="SM00226"/>
    </source>
</evidence>
<dbReference type="InterPro" id="IPR023485">
    <property type="entry name" value="Ptyr_pPase"/>
</dbReference>
<dbReference type="EC" id="3.1.3.48" evidence="2"/>
<evidence type="ECO:0000256" key="4">
    <source>
        <dbReference type="ARBA" id="ARBA00022912"/>
    </source>
</evidence>
<keyword evidence="7" id="KW-1185">Reference proteome</keyword>
<dbReference type="CDD" id="cd16343">
    <property type="entry name" value="LMWPTP"/>
    <property type="match status" value="1"/>
</dbReference>
<dbReference type="PRINTS" id="PR00719">
    <property type="entry name" value="LMWPTPASE"/>
</dbReference>
<proteinExistence type="inferred from homology"/>
<evidence type="ECO:0000256" key="2">
    <source>
        <dbReference type="ARBA" id="ARBA00013064"/>
    </source>
</evidence>
<dbReference type="SUPFAM" id="SSF52788">
    <property type="entry name" value="Phosphotyrosine protein phosphatases I"/>
    <property type="match status" value="1"/>
</dbReference>
<organism evidence="6 7">
    <name type="scientific">Brevibacterium gallinarum</name>
    <dbReference type="NCBI Taxonomy" id="2762220"/>
    <lineage>
        <taxon>Bacteria</taxon>
        <taxon>Bacillati</taxon>
        <taxon>Actinomycetota</taxon>
        <taxon>Actinomycetes</taxon>
        <taxon>Micrococcales</taxon>
        <taxon>Brevibacteriaceae</taxon>
        <taxon>Brevibacterium</taxon>
    </lineage>
</organism>
<dbReference type="InterPro" id="IPR017867">
    <property type="entry name" value="Tyr_phospatase_low_mol_wt"/>
</dbReference>
<keyword evidence="3" id="KW-0378">Hydrolase</keyword>
<protein>
    <recommendedName>
        <fullName evidence="2">protein-tyrosine-phosphatase</fullName>
        <ecNumber evidence="2">3.1.3.48</ecNumber>
    </recommendedName>
</protein>
<dbReference type="InterPro" id="IPR050438">
    <property type="entry name" value="LMW_PTPase"/>
</dbReference>
<dbReference type="PANTHER" id="PTHR11717">
    <property type="entry name" value="LOW MOLECULAR WEIGHT PROTEIN TYROSINE PHOSPHATASE"/>
    <property type="match status" value="1"/>
</dbReference>
<dbReference type="Gene3D" id="3.40.50.2300">
    <property type="match status" value="1"/>
</dbReference>
<dbReference type="InterPro" id="IPR036196">
    <property type="entry name" value="Ptyr_pPase_sf"/>
</dbReference>
<accession>A0ABR8WUW5</accession>
<dbReference type="EMBL" id="JACSPY010000006">
    <property type="protein sequence ID" value="MBD8020722.1"/>
    <property type="molecule type" value="Genomic_DNA"/>
</dbReference>
<dbReference type="PANTHER" id="PTHR11717:SF7">
    <property type="entry name" value="LOW MOLECULAR WEIGHT PHOSPHOTYROSINE PROTEIN PHOSPHATASE"/>
    <property type="match status" value="1"/>
</dbReference>
<sequence>MSAQADSTQDRQGSQTGEVSIVFVCTGNICRSAMAERIAAAELSDLPLHIDSAGISDEEHGNPIDPRAVRVLSERGYDTAGHAARQLTADWLASRDIAIVMTERHRQATERLLESVPEADRPEVRMLRSYDPACAGRTGDDLDVFDPWYGDQDGFYETFDMITAALPGIREAVASRR</sequence>
<feature type="domain" description="Phosphotyrosine protein phosphatase I" evidence="5">
    <location>
        <begin position="19"/>
        <end position="172"/>
    </location>
</feature>
<dbReference type="SMART" id="SM00226">
    <property type="entry name" value="LMWPc"/>
    <property type="match status" value="1"/>
</dbReference>
<name>A0ABR8WUW5_9MICO</name>